<protein>
    <submittedName>
        <fullName evidence="1">Uncharacterized protein</fullName>
    </submittedName>
</protein>
<organism evidence="1 2">
    <name type="scientific">Paenarthrobacter ureafaciens</name>
    <dbReference type="NCBI Taxonomy" id="37931"/>
    <lineage>
        <taxon>Bacteria</taxon>
        <taxon>Bacillati</taxon>
        <taxon>Actinomycetota</taxon>
        <taxon>Actinomycetes</taxon>
        <taxon>Micrococcales</taxon>
        <taxon>Micrococcaceae</taxon>
        <taxon>Paenarthrobacter</taxon>
    </lineage>
</organism>
<evidence type="ECO:0000313" key="2">
    <source>
        <dbReference type="Proteomes" id="UP001163293"/>
    </source>
</evidence>
<keyword evidence="2" id="KW-1185">Reference proteome</keyword>
<dbReference type="EMBL" id="CP101185">
    <property type="protein sequence ID" value="UYV97272.1"/>
    <property type="molecule type" value="Genomic_DNA"/>
</dbReference>
<name>A0AAX3EGP9_PAEUR</name>
<accession>A0AAX3EGP9</accession>
<reference evidence="1" key="1">
    <citation type="submission" date="2022-07" db="EMBL/GenBank/DDBJ databases">
        <authorList>
            <person name="Wu T."/>
        </authorList>
    </citation>
    <scope>NUCLEOTIDE SEQUENCE</scope>
    <source>
        <strain evidence="1">SD-1</strain>
    </source>
</reference>
<dbReference type="RefSeq" id="WP_205680063.1">
    <property type="nucleotide sequence ID" value="NZ_BDMH01000036.1"/>
</dbReference>
<dbReference type="Proteomes" id="UP001163293">
    <property type="component" value="Chromosome"/>
</dbReference>
<sequence length="201" mass="22050">MTAPQSRDTSELPRVTVEVPVLSIGAGPTDYEDLGRHVDALRKPGSLHMTLLHIGILERLAADIFAWTKGRMPAERAALEIATWLRELPVLDGFLGKSDTILTLGGGRISSLEVVVPQAVHDYQTLLLQGLHVLLDDLGLDYIDDFILSSPALGYRSPHWIPHVAVGKARAKHQEPIKIETLALEFGTSRIRNEMSLPSVV</sequence>
<gene>
    <name evidence="1" type="ORF">NL394_19920</name>
</gene>
<proteinExistence type="predicted"/>
<dbReference type="AlphaFoldDB" id="A0AAX3EGP9"/>
<evidence type="ECO:0000313" key="1">
    <source>
        <dbReference type="EMBL" id="UYV97272.1"/>
    </source>
</evidence>